<dbReference type="SUPFAM" id="SSF53613">
    <property type="entry name" value="Ribokinase-like"/>
    <property type="match status" value="1"/>
</dbReference>
<evidence type="ECO:0000259" key="3">
    <source>
        <dbReference type="Pfam" id="PF00294"/>
    </source>
</evidence>
<keyword evidence="1" id="KW-0808">Transferase</keyword>
<dbReference type="RefSeq" id="WP_212694267.1">
    <property type="nucleotide sequence ID" value="NZ_CP058649.1"/>
</dbReference>
<name>A0A8J8MKL4_9FIRM</name>
<dbReference type="Gene3D" id="3.40.1190.20">
    <property type="match status" value="1"/>
</dbReference>
<evidence type="ECO:0000256" key="1">
    <source>
        <dbReference type="ARBA" id="ARBA00022679"/>
    </source>
</evidence>
<sequence length="306" mass="34517">MLKFVAQLSLDFLFGGVKAIPNEGEEVLSKIFDIQLGGGTLVYPLVLSRLGVPCALLAKWQPSMHGELARGLLKSYAIHEVEMMEVDYDPIMTTAIISMEKDRSFVSHNDERAFQFSDEKLLSFYQDSDVVFAPETNQDIIHPLKRMGKTIVFDIGWQDDLDINHYKLLLKDVDYFTPNDKEAMAMTHTASVEDSVKVLSKYVKYPIVSCGEHGCLTWMDDTFVRVPVPKGIQPVDTTGAGDNFMAGLIYGIYKRMGIIESIKFATCTGSLSTQGIGCYGYPYTLKEILNMKKEITIKTYKERKYH</sequence>
<accession>A0A8J8MKL4</accession>
<dbReference type="PANTHER" id="PTHR10584:SF166">
    <property type="entry name" value="RIBOKINASE"/>
    <property type="match status" value="1"/>
</dbReference>
<keyword evidence="2 4" id="KW-0418">Kinase</keyword>
<gene>
    <name evidence="4" type="ORF">HZI73_15375</name>
</gene>
<dbReference type="GO" id="GO:0016301">
    <property type="term" value="F:kinase activity"/>
    <property type="evidence" value="ECO:0007669"/>
    <property type="project" value="UniProtKB-KW"/>
</dbReference>
<dbReference type="EMBL" id="CP058649">
    <property type="protein sequence ID" value="QUI23582.1"/>
    <property type="molecule type" value="Genomic_DNA"/>
</dbReference>
<dbReference type="InterPro" id="IPR011611">
    <property type="entry name" value="PfkB_dom"/>
</dbReference>
<dbReference type="KEGG" id="vpy:HZI73_15375"/>
<evidence type="ECO:0000313" key="4">
    <source>
        <dbReference type="EMBL" id="QUI23582.1"/>
    </source>
</evidence>
<feature type="domain" description="Carbohydrate kinase PfkB" evidence="3">
    <location>
        <begin position="29"/>
        <end position="279"/>
    </location>
</feature>
<reference evidence="4" key="1">
    <citation type="submission" date="2020-07" db="EMBL/GenBank/DDBJ databases">
        <title>Vallitalea pronyensis genome.</title>
        <authorList>
            <person name="Postec A."/>
        </authorList>
    </citation>
    <scope>NUCLEOTIDE SEQUENCE</scope>
    <source>
        <strain evidence="4">FatNI3</strain>
    </source>
</reference>
<dbReference type="InterPro" id="IPR029056">
    <property type="entry name" value="Ribokinase-like"/>
</dbReference>
<dbReference type="PANTHER" id="PTHR10584">
    <property type="entry name" value="SUGAR KINASE"/>
    <property type="match status" value="1"/>
</dbReference>
<proteinExistence type="predicted"/>
<organism evidence="4 5">
    <name type="scientific">Vallitalea pronyensis</name>
    <dbReference type="NCBI Taxonomy" id="1348613"/>
    <lineage>
        <taxon>Bacteria</taxon>
        <taxon>Bacillati</taxon>
        <taxon>Bacillota</taxon>
        <taxon>Clostridia</taxon>
        <taxon>Lachnospirales</taxon>
        <taxon>Vallitaleaceae</taxon>
        <taxon>Vallitalea</taxon>
    </lineage>
</organism>
<evidence type="ECO:0000313" key="5">
    <source>
        <dbReference type="Proteomes" id="UP000683246"/>
    </source>
</evidence>
<dbReference type="AlphaFoldDB" id="A0A8J8MKL4"/>
<dbReference type="PROSITE" id="PS00584">
    <property type="entry name" value="PFKB_KINASES_2"/>
    <property type="match status" value="1"/>
</dbReference>
<dbReference type="InterPro" id="IPR002173">
    <property type="entry name" value="Carboh/pur_kinase_PfkB_CS"/>
</dbReference>
<protein>
    <submittedName>
        <fullName evidence="4">Carbohydrate kinase family protein</fullName>
    </submittedName>
</protein>
<evidence type="ECO:0000256" key="2">
    <source>
        <dbReference type="ARBA" id="ARBA00022777"/>
    </source>
</evidence>
<keyword evidence="5" id="KW-1185">Reference proteome</keyword>
<dbReference type="Pfam" id="PF00294">
    <property type="entry name" value="PfkB"/>
    <property type="match status" value="1"/>
</dbReference>
<dbReference type="Proteomes" id="UP000683246">
    <property type="component" value="Chromosome"/>
</dbReference>